<comment type="caution">
    <text evidence="1">The sequence shown here is derived from an EMBL/GenBank/DDBJ whole genome shotgun (WGS) entry which is preliminary data.</text>
</comment>
<keyword evidence="2" id="KW-1185">Reference proteome</keyword>
<proteinExistence type="predicted"/>
<sequence length="345" mass="39679">MFLFTMRFAVRYLFGGPMPEMPEFDPELALTEPVLREARDRARAGDWWAARKVVEDAGTDWDVRMWRLGTLAELAEKDDGWLYAWLRAEPSDPDAVLVQAMALHKRAWEARGGASADDTTAEQFTNFHQMSASAAQVAQRAIVLARPGDPVPWEVMLGTMFAGGRGSFDEVYAEGRRRDPYNFHLHWRAITLRSEKWYGSHEQMFGLARGVAAAAPPGHRSVLLPLYAHFEYALREFAWGTFHRRQLSRTRRYFRGPEVRQEVEQWIAKFLAGSPGAAPLGIVRNRMAVYYCLTQQRPQAKAVFDELGQYVTPAVQWNHFWGDSEFGYFKNWWWANGLITWPGER</sequence>
<dbReference type="Proteomes" id="UP000598146">
    <property type="component" value="Unassembled WGS sequence"/>
</dbReference>
<reference evidence="1" key="1">
    <citation type="submission" date="2020-11" db="EMBL/GenBank/DDBJ databases">
        <title>Isolation and identification of active actinomycetes.</title>
        <authorList>
            <person name="Sun X."/>
        </authorList>
    </citation>
    <scope>NUCLEOTIDE SEQUENCE</scope>
    <source>
        <strain evidence="1">NEAU-A11</strain>
    </source>
</reference>
<accession>A0A931C8G4</accession>
<protein>
    <recommendedName>
        <fullName evidence="3">DUF4034 domain-containing protein</fullName>
    </recommendedName>
</protein>
<dbReference type="EMBL" id="JADQTO010000003">
    <property type="protein sequence ID" value="MBG0561393.1"/>
    <property type="molecule type" value="Genomic_DNA"/>
</dbReference>
<evidence type="ECO:0000313" key="2">
    <source>
        <dbReference type="Proteomes" id="UP000598146"/>
    </source>
</evidence>
<evidence type="ECO:0000313" key="1">
    <source>
        <dbReference type="EMBL" id="MBG0561393.1"/>
    </source>
</evidence>
<organism evidence="1 2">
    <name type="scientific">Actinoplanes aureus</name>
    <dbReference type="NCBI Taxonomy" id="2792083"/>
    <lineage>
        <taxon>Bacteria</taxon>
        <taxon>Bacillati</taxon>
        <taxon>Actinomycetota</taxon>
        <taxon>Actinomycetes</taxon>
        <taxon>Micromonosporales</taxon>
        <taxon>Micromonosporaceae</taxon>
        <taxon>Actinoplanes</taxon>
    </lineage>
</organism>
<evidence type="ECO:0008006" key="3">
    <source>
        <dbReference type="Google" id="ProtNLM"/>
    </source>
</evidence>
<dbReference type="AlphaFoldDB" id="A0A931C8G4"/>
<name>A0A931C8G4_9ACTN</name>
<dbReference type="RefSeq" id="WP_196413185.1">
    <property type="nucleotide sequence ID" value="NZ_JADQTO010000003.1"/>
</dbReference>
<gene>
    <name evidence="1" type="ORF">I4J89_07950</name>
</gene>